<keyword evidence="7" id="KW-1185">Reference proteome</keyword>
<name>A0A328AMT8_9CAUL</name>
<dbReference type="EMBL" id="QFYQ01000001">
    <property type="protein sequence ID" value="RAK55286.1"/>
    <property type="molecule type" value="Genomic_DNA"/>
</dbReference>
<protein>
    <recommendedName>
        <fullName evidence="4">ADP-L-glycero-D-manno-heptose-6-epimerase</fullName>
        <ecNumber evidence="4">5.1.3.20</ecNumber>
    </recommendedName>
    <alternativeName>
        <fullName evidence="4">ADP-L-glycero-beta-D-manno-heptose-6-epimerase</fullName>
        <shortName evidence="4">ADP-glyceromanno-heptose 6-epimerase</shortName>
        <shortName evidence="4">ADP-hep 6-epimerase</shortName>
        <shortName evidence="4">AGME</shortName>
    </alternativeName>
</protein>
<dbReference type="GO" id="GO:0005975">
    <property type="term" value="P:carbohydrate metabolic process"/>
    <property type="evidence" value="ECO:0007669"/>
    <property type="project" value="UniProtKB-UniRule"/>
</dbReference>
<feature type="binding site" evidence="4">
    <location>
        <begin position="14"/>
        <end position="15"/>
    </location>
    <ligand>
        <name>NADP(+)</name>
        <dbReference type="ChEBI" id="CHEBI:58349"/>
    </ligand>
</feature>
<dbReference type="GO" id="GO:0008712">
    <property type="term" value="F:ADP-glyceromanno-heptose 6-epimerase activity"/>
    <property type="evidence" value="ECO:0007669"/>
    <property type="project" value="UniProtKB-UniRule"/>
</dbReference>
<comment type="caution">
    <text evidence="4">Lacks conserved residue(s) required for the propagation of feature annotation.</text>
</comment>
<dbReference type="InterPro" id="IPR036291">
    <property type="entry name" value="NAD(P)-bd_dom_sf"/>
</dbReference>
<feature type="binding site" evidence="4">
    <location>
        <begin position="79"/>
        <end position="83"/>
    </location>
    <ligand>
        <name>NADP(+)</name>
        <dbReference type="ChEBI" id="CHEBI:58349"/>
    </ligand>
</feature>
<dbReference type="GO" id="GO:0050661">
    <property type="term" value="F:NADP binding"/>
    <property type="evidence" value="ECO:0007669"/>
    <property type="project" value="InterPro"/>
</dbReference>
<dbReference type="UniPathway" id="UPA00356">
    <property type="reaction ID" value="UER00440"/>
</dbReference>
<accession>A0A328AMT8</accession>
<comment type="similarity">
    <text evidence="4">Belongs to the NAD(P)-dependent epimerase/dehydratase family. HldD subfamily.</text>
</comment>
<dbReference type="SUPFAM" id="SSF51735">
    <property type="entry name" value="NAD(P)-binding Rossmann-fold domains"/>
    <property type="match status" value="1"/>
</dbReference>
<dbReference type="InterPro" id="IPR001509">
    <property type="entry name" value="Epimerase_deHydtase"/>
</dbReference>
<feature type="active site" description="Proton acceptor" evidence="4">
    <location>
        <position position="189"/>
    </location>
</feature>
<feature type="binding site" evidence="4">
    <location>
        <position position="189"/>
    </location>
    <ligand>
        <name>NADP(+)</name>
        <dbReference type="ChEBI" id="CHEBI:58349"/>
    </ligand>
</feature>
<comment type="cofactor">
    <cofactor evidence="4">
        <name>NADP(+)</name>
        <dbReference type="ChEBI" id="CHEBI:58349"/>
    </cofactor>
    <text evidence="4">Binds 1 NADP(+) per subunit.</text>
</comment>
<dbReference type="Pfam" id="PF01370">
    <property type="entry name" value="Epimerase"/>
    <property type="match status" value="1"/>
</dbReference>
<feature type="binding site" evidence="4">
    <location>
        <begin position="212"/>
        <end position="215"/>
    </location>
    <ligand>
        <name>substrate</name>
    </ligand>
</feature>
<evidence type="ECO:0000256" key="4">
    <source>
        <dbReference type="HAMAP-Rule" id="MF_01601"/>
    </source>
</evidence>
<feature type="binding site" evidence="4">
    <location>
        <position position="291"/>
    </location>
    <ligand>
        <name>substrate</name>
    </ligand>
</feature>
<evidence type="ECO:0000256" key="1">
    <source>
        <dbReference type="ARBA" id="ARBA00022857"/>
    </source>
</evidence>
<dbReference type="Gene3D" id="3.40.50.720">
    <property type="entry name" value="NAD(P)-binding Rossmann-like Domain"/>
    <property type="match status" value="1"/>
</dbReference>
<feature type="binding site" evidence="4">
    <location>
        <position position="96"/>
    </location>
    <ligand>
        <name>NADP(+)</name>
        <dbReference type="ChEBI" id="CHEBI:58349"/>
    </ligand>
</feature>
<dbReference type="PANTHER" id="PTHR43103:SF3">
    <property type="entry name" value="ADP-L-GLYCERO-D-MANNO-HEPTOSE-6-EPIMERASE"/>
    <property type="match status" value="1"/>
</dbReference>
<evidence type="ECO:0000259" key="5">
    <source>
        <dbReference type="Pfam" id="PF01370"/>
    </source>
</evidence>
<comment type="pathway">
    <text evidence="4">Nucleotide-sugar biosynthesis; ADP-L-glycero-beta-D-manno-heptose biosynthesis; ADP-L-glycero-beta-D-manno-heptose from D-glycero-beta-D-manno-heptose 7-phosphate: step 4/4.</text>
</comment>
<dbReference type="EC" id="5.1.3.20" evidence="4"/>
<comment type="caution">
    <text evidence="6">The sequence shown here is derived from an EMBL/GenBank/DDBJ whole genome shotgun (WGS) entry which is preliminary data.</text>
</comment>
<dbReference type="Proteomes" id="UP000249254">
    <property type="component" value="Unassembled WGS sequence"/>
</dbReference>
<comment type="catalytic activity">
    <reaction evidence="4">
        <text>ADP-D-glycero-beta-D-manno-heptose = ADP-L-glycero-beta-D-manno-heptose</text>
        <dbReference type="Rhea" id="RHEA:17577"/>
        <dbReference type="ChEBI" id="CHEBI:59967"/>
        <dbReference type="ChEBI" id="CHEBI:61506"/>
        <dbReference type="EC" id="5.1.3.20"/>
    </reaction>
</comment>
<evidence type="ECO:0000313" key="7">
    <source>
        <dbReference type="Proteomes" id="UP000249254"/>
    </source>
</evidence>
<dbReference type="GO" id="GO:0097171">
    <property type="term" value="P:ADP-L-glycero-beta-D-manno-heptose biosynthetic process"/>
    <property type="evidence" value="ECO:0007669"/>
    <property type="project" value="UniProtKB-UniPathway"/>
</dbReference>
<comment type="domain">
    <text evidence="4">Contains a large N-terminal NADP-binding domain, and a smaller C-terminal substrate-binding domain.</text>
</comment>
<keyword evidence="1 4" id="KW-0521">NADP</keyword>
<reference evidence="7" key="1">
    <citation type="submission" date="2018-05" db="EMBL/GenBank/DDBJ databases">
        <authorList>
            <person name="Li X."/>
        </authorList>
    </citation>
    <scope>NUCLEOTIDE SEQUENCE [LARGE SCALE GENOMIC DNA]</scope>
    <source>
        <strain evidence="7">LX32</strain>
    </source>
</reference>
<keyword evidence="3 4" id="KW-0119">Carbohydrate metabolism</keyword>
<sequence length="333" mass="37792">MNRRIVFITGGAGFIGSNIAAKLAEDRTWDVVVCDRLREAETGKWRNIAKHPIGDFVAPEAMFEWLEKRWRDVEMVIHMGAISSTTEPDADKIIHNNFTLSRDLFRWCADRQRRLIYASSAATYGAGEHGFADDDSYDALIKLRPLNTYGWSKALFDIFAARQAYRGYAPPQWTGLKFFNVYGPNEEHKSSMKSVAAQIWPHVQAGQTVQLFKSYRTDVPDGGQKRDFVYVRDCADVAEWLVHNPQVNGVYNLGSGTARSFEDMAKAVFKAAGKPAQIEYTPMPPAIRDKYQYFTEAGMDRLFEAGYPKPMTPLEEGIGDYVTHYLSQPDPYR</sequence>
<feature type="binding site" evidence="4">
    <location>
        <position position="198"/>
    </location>
    <ligand>
        <name>substrate</name>
    </ligand>
</feature>
<dbReference type="NCBIfam" id="TIGR02197">
    <property type="entry name" value="heptose_epim"/>
    <property type="match status" value="1"/>
</dbReference>
<feature type="active site" description="Proton acceptor" evidence="4">
    <location>
        <position position="149"/>
    </location>
</feature>
<feature type="domain" description="NAD-dependent epimerase/dehydratase" evidence="5">
    <location>
        <begin position="6"/>
        <end position="254"/>
    </location>
</feature>
<evidence type="ECO:0000256" key="2">
    <source>
        <dbReference type="ARBA" id="ARBA00023235"/>
    </source>
</evidence>
<dbReference type="Gene3D" id="3.90.25.10">
    <property type="entry name" value="UDP-galactose 4-epimerase, domain 1"/>
    <property type="match status" value="1"/>
</dbReference>
<feature type="binding site" evidence="4">
    <location>
        <position position="180"/>
    </location>
    <ligand>
        <name>substrate</name>
    </ligand>
</feature>
<keyword evidence="2 4" id="KW-0413">Isomerase</keyword>
<organism evidence="6 7">
    <name type="scientific">Phenylobacterium soli</name>
    <dbReference type="NCBI Taxonomy" id="2170551"/>
    <lineage>
        <taxon>Bacteria</taxon>
        <taxon>Pseudomonadati</taxon>
        <taxon>Pseudomonadota</taxon>
        <taxon>Alphaproteobacteria</taxon>
        <taxon>Caulobacterales</taxon>
        <taxon>Caulobacteraceae</taxon>
        <taxon>Phenylobacterium</taxon>
    </lineage>
</organism>
<dbReference type="RefSeq" id="WP_111529034.1">
    <property type="nucleotide sequence ID" value="NZ_JBHRSG010000003.1"/>
</dbReference>
<feature type="binding site" evidence="4">
    <location>
        <position position="153"/>
    </location>
    <ligand>
        <name>NADP(+)</name>
        <dbReference type="ChEBI" id="CHEBI:58349"/>
    </ligand>
</feature>
<dbReference type="InterPro" id="IPR011912">
    <property type="entry name" value="Heptose_epim"/>
</dbReference>
<feature type="binding site" evidence="4">
    <location>
        <position position="226"/>
    </location>
    <ligand>
        <name>substrate</name>
    </ligand>
</feature>
<dbReference type="HAMAP" id="MF_01601">
    <property type="entry name" value="Heptose_epimerase"/>
    <property type="match status" value="1"/>
</dbReference>
<proteinExistence type="inferred from homology"/>
<dbReference type="OrthoDB" id="9801785at2"/>
<evidence type="ECO:0000313" key="6">
    <source>
        <dbReference type="EMBL" id="RAK55286.1"/>
    </source>
</evidence>
<evidence type="ECO:0000256" key="3">
    <source>
        <dbReference type="ARBA" id="ARBA00023277"/>
    </source>
</evidence>
<feature type="binding site" evidence="4">
    <location>
        <position position="44"/>
    </location>
    <ligand>
        <name>NADP(+)</name>
        <dbReference type="ChEBI" id="CHEBI:58349"/>
    </ligand>
</feature>
<feature type="binding site" evidence="4">
    <location>
        <begin position="35"/>
        <end position="36"/>
    </location>
    <ligand>
        <name>NADP(+)</name>
        <dbReference type="ChEBI" id="CHEBI:58349"/>
    </ligand>
</feature>
<dbReference type="AlphaFoldDB" id="A0A328AMT8"/>
<feature type="binding site" evidence="4">
    <location>
        <position position="181"/>
    </location>
    <ligand>
        <name>NADP(+)</name>
        <dbReference type="ChEBI" id="CHEBI:58349"/>
    </ligand>
</feature>
<feature type="binding site" evidence="4">
    <location>
        <position position="191"/>
    </location>
    <ligand>
        <name>substrate</name>
    </ligand>
</feature>
<gene>
    <name evidence="6" type="primary">rfaD</name>
    <name evidence="4" type="synonym">hldD</name>
    <name evidence="6" type="ORF">DJ017_12555</name>
</gene>
<comment type="subunit">
    <text evidence="4">Homopentamer.</text>
</comment>
<dbReference type="PANTHER" id="PTHR43103">
    <property type="entry name" value="NUCLEOSIDE-DIPHOSPHATE-SUGAR EPIMERASE"/>
    <property type="match status" value="1"/>
</dbReference>
<comment type="function">
    <text evidence="4">Catalyzes the interconversion between ADP-D-glycero-beta-D-manno-heptose and ADP-L-glycero-beta-D-manno-heptose via an epimerization at carbon 6 of the heptose.</text>
</comment>